<comment type="caution">
    <text evidence="9">The sequence shown here is derived from an EMBL/GenBank/DDBJ whole genome shotgun (WGS) entry which is preliminary data.</text>
</comment>
<feature type="region of interest" description="Disordered" evidence="6">
    <location>
        <begin position="156"/>
        <end position="176"/>
    </location>
</feature>
<evidence type="ECO:0000313" key="10">
    <source>
        <dbReference type="Proteomes" id="UP001268542"/>
    </source>
</evidence>
<dbReference type="RefSeq" id="WP_315735265.1">
    <property type="nucleotide sequence ID" value="NZ_JAVYII010000009.1"/>
</dbReference>
<dbReference type="PANTHER" id="PTHR38459:SF1">
    <property type="entry name" value="PROPHAGE BACTOPRENOL-LINKED GLUCOSE TRANSLOCASE HOMOLOG"/>
    <property type="match status" value="1"/>
</dbReference>
<proteinExistence type="inferred from homology"/>
<evidence type="ECO:0000256" key="7">
    <source>
        <dbReference type="SAM" id="Phobius"/>
    </source>
</evidence>
<dbReference type="InterPro" id="IPR051401">
    <property type="entry name" value="GtrA_CellWall_Glycosyl"/>
</dbReference>
<keyword evidence="10" id="KW-1185">Reference proteome</keyword>
<evidence type="ECO:0000256" key="1">
    <source>
        <dbReference type="ARBA" id="ARBA00004141"/>
    </source>
</evidence>
<evidence type="ECO:0000256" key="2">
    <source>
        <dbReference type="ARBA" id="ARBA00009399"/>
    </source>
</evidence>
<dbReference type="Proteomes" id="UP001268542">
    <property type="component" value="Unassembled WGS sequence"/>
</dbReference>
<dbReference type="InterPro" id="IPR007267">
    <property type="entry name" value="GtrA_DPMS_TM"/>
</dbReference>
<dbReference type="PANTHER" id="PTHR38459">
    <property type="entry name" value="PROPHAGE BACTOPRENOL-LINKED GLUCOSE TRANSLOCASE HOMOLOG"/>
    <property type="match status" value="1"/>
</dbReference>
<dbReference type="EMBL" id="JAVYII010000009">
    <property type="protein sequence ID" value="MDT9594968.1"/>
    <property type="molecule type" value="Genomic_DNA"/>
</dbReference>
<feature type="compositionally biased region" description="Basic and acidic residues" evidence="6">
    <location>
        <begin position="165"/>
        <end position="176"/>
    </location>
</feature>
<feature type="transmembrane region" description="Helical" evidence="7">
    <location>
        <begin position="86"/>
        <end position="111"/>
    </location>
</feature>
<keyword evidence="4 7" id="KW-1133">Transmembrane helix</keyword>
<organism evidence="9 10">
    <name type="scientific">Nocardioides imazamoxiresistens</name>
    <dbReference type="NCBI Taxonomy" id="3231893"/>
    <lineage>
        <taxon>Bacteria</taxon>
        <taxon>Bacillati</taxon>
        <taxon>Actinomycetota</taxon>
        <taxon>Actinomycetes</taxon>
        <taxon>Propionibacteriales</taxon>
        <taxon>Nocardioidaceae</taxon>
        <taxon>Nocardioides</taxon>
    </lineage>
</organism>
<name>A0ABU3Q0C1_9ACTN</name>
<evidence type="ECO:0000256" key="6">
    <source>
        <dbReference type="SAM" id="MobiDB-lite"/>
    </source>
</evidence>
<feature type="transmembrane region" description="Helical" evidence="7">
    <location>
        <begin position="22"/>
        <end position="41"/>
    </location>
</feature>
<gene>
    <name evidence="9" type="ORF">RDV89_17905</name>
</gene>
<comment type="subcellular location">
    <subcellularLocation>
        <location evidence="1">Membrane</location>
        <topology evidence="1">Multi-pass membrane protein</topology>
    </subcellularLocation>
</comment>
<feature type="transmembrane region" description="Helical" evidence="7">
    <location>
        <begin position="123"/>
        <end position="140"/>
    </location>
</feature>
<accession>A0ABU3Q0C1</accession>
<keyword evidence="5 7" id="KW-0472">Membrane</keyword>
<feature type="transmembrane region" description="Helical" evidence="7">
    <location>
        <begin position="53"/>
        <end position="74"/>
    </location>
</feature>
<evidence type="ECO:0000313" key="9">
    <source>
        <dbReference type="EMBL" id="MDT9594968.1"/>
    </source>
</evidence>
<reference evidence="9 10" key="1">
    <citation type="submission" date="2023-08" db="EMBL/GenBank/DDBJ databases">
        <title>Nocardioides seae sp. nov., a bacterium isolated from a soil.</title>
        <authorList>
            <person name="Wang X."/>
        </authorList>
    </citation>
    <scope>NUCLEOTIDE SEQUENCE [LARGE SCALE GENOMIC DNA]</scope>
    <source>
        <strain evidence="9 10">YZH12</strain>
    </source>
</reference>
<sequence>MSGGDAARRLDLTRGLRHGHRLLARFGTIGALAFVVDVGTFNLCRHLLELGPLTSKTIAVVVATSLAFVGNRSWTFEGRGRRGAGSAYVLFGVVNGIALLIALACLATSTYVLGLTSPLAENISSNLVGVGLGTLFRFWAYQRWVFPTAPAPEAEAGTDAADAVPGHHRDGTRLAA</sequence>
<comment type="similarity">
    <text evidence="2">Belongs to the GtrA family.</text>
</comment>
<evidence type="ECO:0000256" key="4">
    <source>
        <dbReference type="ARBA" id="ARBA00022989"/>
    </source>
</evidence>
<keyword evidence="3 7" id="KW-0812">Transmembrane</keyword>
<evidence type="ECO:0000259" key="8">
    <source>
        <dbReference type="Pfam" id="PF04138"/>
    </source>
</evidence>
<evidence type="ECO:0000256" key="3">
    <source>
        <dbReference type="ARBA" id="ARBA00022692"/>
    </source>
</evidence>
<evidence type="ECO:0000256" key="5">
    <source>
        <dbReference type="ARBA" id="ARBA00023136"/>
    </source>
</evidence>
<dbReference type="Pfam" id="PF04138">
    <property type="entry name" value="GtrA_DPMS_TM"/>
    <property type="match status" value="1"/>
</dbReference>
<feature type="domain" description="GtrA/DPMS transmembrane" evidence="8">
    <location>
        <begin position="25"/>
        <end position="146"/>
    </location>
</feature>
<protein>
    <submittedName>
        <fullName evidence="9">GtrA family protein</fullName>
    </submittedName>
</protein>